<feature type="region of interest" description="Disordered" evidence="1">
    <location>
        <begin position="208"/>
        <end position="238"/>
    </location>
</feature>
<proteinExistence type="predicted"/>
<protein>
    <submittedName>
        <fullName evidence="2">Uncharacterized protein</fullName>
    </submittedName>
</protein>
<evidence type="ECO:0000256" key="1">
    <source>
        <dbReference type="SAM" id="MobiDB-lite"/>
    </source>
</evidence>
<keyword evidence="3" id="KW-1185">Reference proteome</keyword>
<reference evidence="2" key="1">
    <citation type="submission" date="2023-07" db="EMBL/GenBank/DDBJ databases">
        <title>Black Yeasts Isolated from many extreme environments.</title>
        <authorList>
            <person name="Coleine C."/>
            <person name="Stajich J.E."/>
            <person name="Selbmann L."/>
        </authorList>
    </citation>
    <scope>NUCLEOTIDE SEQUENCE</scope>
    <source>
        <strain evidence="2">CCFEE 5485</strain>
    </source>
</reference>
<sequence>MVPKDSEFWKWDIHPGSDHHPVYIAALSKDKRTATCLQTTSFNDQTIQDRFRSPENTSRRRYLAMQHENTVPHSADPVLQMTTGQKMKKQSYIHLDHFFKIETQCLVTFADGKKYLTEASASIVQQRLADFIQGKITINHDALIRSSIADRYYKPEDLNLPSSPATLPAAVVATSPAKKTLRRSFDQAFEPSTSSTEPVERQIKAARRSLAPRMGPFQSSSKLHKMEQPWRRMAAAVQ</sequence>
<accession>A0AAE0WIW9</accession>
<dbReference type="EMBL" id="JAUTXT010000038">
    <property type="protein sequence ID" value="KAK3671837.1"/>
    <property type="molecule type" value="Genomic_DNA"/>
</dbReference>
<gene>
    <name evidence="2" type="ORF">LTR78_008202</name>
</gene>
<dbReference type="Proteomes" id="UP001274830">
    <property type="component" value="Unassembled WGS sequence"/>
</dbReference>
<organism evidence="2 3">
    <name type="scientific">Recurvomyces mirabilis</name>
    <dbReference type="NCBI Taxonomy" id="574656"/>
    <lineage>
        <taxon>Eukaryota</taxon>
        <taxon>Fungi</taxon>
        <taxon>Dikarya</taxon>
        <taxon>Ascomycota</taxon>
        <taxon>Pezizomycotina</taxon>
        <taxon>Dothideomycetes</taxon>
        <taxon>Dothideomycetidae</taxon>
        <taxon>Mycosphaerellales</taxon>
        <taxon>Teratosphaeriaceae</taxon>
        <taxon>Recurvomyces</taxon>
    </lineage>
</organism>
<evidence type="ECO:0000313" key="2">
    <source>
        <dbReference type="EMBL" id="KAK3671837.1"/>
    </source>
</evidence>
<dbReference type="AlphaFoldDB" id="A0AAE0WIW9"/>
<comment type="caution">
    <text evidence="2">The sequence shown here is derived from an EMBL/GenBank/DDBJ whole genome shotgun (WGS) entry which is preliminary data.</text>
</comment>
<evidence type="ECO:0000313" key="3">
    <source>
        <dbReference type="Proteomes" id="UP001274830"/>
    </source>
</evidence>
<name>A0AAE0WIW9_9PEZI</name>